<dbReference type="Gene3D" id="1.10.287.130">
    <property type="match status" value="1"/>
</dbReference>
<evidence type="ECO:0000256" key="12">
    <source>
        <dbReference type="ARBA" id="ARBA00023012"/>
    </source>
</evidence>
<dbReference type="GO" id="GO:0000155">
    <property type="term" value="F:phosphorelay sensor kinase activity"/>
    <property type="evidence" value="ECO:0007669"/>
    <property type="project" value="InterPro"/>
</dbReference>
<comment type="subcellular location">
    <subcellularLocation>
        <location evidence="2">Cell membrane</location>
        <topology evidence="2">Multi-pass membrane protein</topology>
    </subcellularLocation>
</comment>
<organism evidence="17 18">
    <name type="scientific">Nocardiopsis flavescens</name>
    <dbReference type="NCBI Taxonomy" id="758803"/>
    <lineage>
        <taxon>Bacteria</taxon>
        <taxon>Bacillati</taxon>
        <taxon>Actinomycetota</taxon>
        <taxon>Actinomycetes</taxon>
        <taxon>Streptosporangiales</taxon>
        <taxon>Nocardiopsidaceae</taxon>
        <taxon>Nocardiopsis</taxon>
    </lineage>
</organism>
<dbReference type="InterPro" id="IPR004358">
    <property type="entry name" value="Sig_transdc_His_kin-like_C"/>
</dbReference>
<accession>A0A1M6TS14</accession>
<keyword evidence="7 15" id="KW-0812">Transmembrane</keyword>
<dbReference type="GO" id="GO:0005886">
    <property type="term" value="C:plasma membrane"/>
    <property type="evidence" value="ECO:0007669"/>
    <property type="project" value="UniProtKB-SubCell"/>
</dbReference>
<evidence type="ECO:0000256" key="2">
    <source>
        <dbReference type="ARBA" id="ARBA00004651"/>
    </source>
</evidence>
<feature type="region of interest" description="Disordered" evidence="14">
    <location>
        <begin position="1"/>
        <end position="37"/>
    </location>
</feature>
<dbReference type="SUPFAM" id="SSF55890">
    <property type="entry name" value="Sporulation response regulatory protein Spo0B"/>
    <property type="match status" value="1"/>
</dbReference>
<feature type="transmembrane region" description="Helical" evidence="15">
    <location>
        <begin position="47"/>
        <end position="67"/>
    </location>
</feature>
<dbReference type="Pfam" id="PF02518">
    <property type="entry name" value="HATPase_c"/>
    <property type="match status" value="1"/>
</dbReference>
<dbReference type="EMBL" id="FQZK01000024">
    <property type="protein sequence ID" value="SHK59720.1"/>
    <property type="molecule type" value="Genomic_DNA"/>
</dbReference>
<dbReference type="InterPro" id="IPR036890">
    <property type="entry name" value="HATPase_C_sf"/>
</dbReference>
<dbReference type="InterPro" id="IPR016120">
    <property type="entry name" value="Sig_transdc_His_kin_SpoOB"/>
</dbReference>
<dbReference type="InterPro" id="IPR039506">
    <property type="entry name" value="SPOB_a"/>
</dbReference>
<name>A0A1M6TS14_9ACTN</name>
<keyword evidence="12" id="KW-0902">Two-component regulatory system</keyword>
<dbReference type="InterPro" id="IPR029151">
    <property type="entry name" value="Sensor-like_sf"/>
</dbReference>
<dbReference type="Pfam" id="PF13188">
    <property type="entry name" value="PAS_8"/>
    <property type="match status" value="1"/>
</dbReference>
<evidence type="ECO:0000256" key="15">
    <source>
        <dbReference type="SAM" id="Phobius"/>
    </source>
</evidence>
<dbReference type="PANTHER" id="PTHR43065">
    <property type="entry name" value="SENSOR HISTIDINE KINASE"/>
    <property type="match status" value="1"/>
</dbReference>
<evidence type="ECO:0000256" key="3">
    <source>
        <dbReference type="ARBA" id="ARBA00012438"/>
    </source>
</evidence>
<comment type="catalytic activity">
    <reaction evidence="1">
        <text>ATP + protein L-histidine = ADP + protein N-phospho-L-histidine.</text>
        <dbReference type="EC" id="2.7.13.3"/>
    </reaction>
</comment>
<evidence type="ECO:0000313" key="17">
    <source>
        <dbReference type="EMBL" id="SHK59720.1"/>
    </source>
</evidence>
<feature type="transmembrane region" description="Helical" evidence="15">
    <location>
        <begin position="216"/>
        <end position="234"/>
    </location>
</feature>
<dbReference type="CDD" id="cd00130">
    <property type="entry name" value="PAS"/>
    <property type="match status" value="1"/>
</dbReference>
<dbReference type="STRING" id="758803.SAMN05421803_12477"/>
<evidence type="ECO:0000256" key="6">
    <source>
        <dbReference type="ARBA" id="ARBA00022679"/>
    </source>
</evidence>
<dbReference type="PROSITE" id="PS50109">
    <property type="entry name" value="HIS_KIN"/>
    <property type="match status" value="1"/>
</dbReference>
<feature type="compositionally biased region" description="Low complexity" evidence="14">
    <location>
        <begin position="588"/>
        <end position="598"/>
    </location>
</feature>
<dbReference type="SUPFAM" id="SSF103190">
    <property type="entry name" value="Sensory domain-like"/>
    <property type="match status" value="1"/>
</dbReference>
<dbReference type="Pfam" id="PF14689">
    <property type="entry name" value="SPOB_a"/>
    <property type="match status" value="1"/>
</dbReference>
<feature type="compositionally biased region" description="Gly residues" evidence="14">
    <location>
        <begin position="578"/>
        <end position="587"/>
    </location>
</feature>
<evidence type="ECO:0000256" key="8">
    <source>
        <dbReference type="ARBA" id="ARBA00022741"/>
    </source>
</evidence>
<dbReference type="PANTHER" id="PTHR43065:SF10">
    <property type="entry name" value="PEROXIDE STRESS-ACTIVATED HISTIDINE KINASE MAK3"/>
    <property type="match status" value="1"/>
</dbReference>
<dbReference type="SMART" id="SM00091">
    <property type="entry name" value="PAS"/>
    <property type="match status" value="1"/>
</dbReference>
<feature type="region of interest" description="Disordered" evidence="14">
    <location>
        <begin position="575"/>
        <end position="598"/>
    </location>
</feature>
<feature type="domain" description="Histidine kinase" evidence="16">
    <location>
        <begin position="466"/>
        <end position="579"/>
    </location>
</feature>
<dbReference type="Pfam" id="PF17203">
    <property type="entry name" value="sCache_3_2"/>
    <property type="match status" value="1"/>
</dbReference>
<dbReference type="Proteomes" id="UP000184452">
    <property type="component" value="Unassembled WGS sequence"/>
</dbReference>
<dbReference type="Gene3D" id="3.30.450.20">
    <property type="entry name" value="PAS domain"/>
    <property type="match status" value="2"/>
</dbReference>
<evidence type="ECO:0000256" key="7">
    <source>
        <dbReference type="ARBA" id="ARBA00022692"/>
    </source>
</evidence>
<dbReference type="RefSeq" id="WP_084737916.1">
    <property type="nucleotide sequence ID" value="NZ_FQZK01000024.1"/>
</dbReference>
<evidence type="ECO:0000256" key="11">
    <source>
        <dbReference type="ARBA" id="ARBA00022989"/>
    </source>
</evidence>
<dbReference type="SUPFAM" id="SSF55874">
    <property type="entry name" value="ATPase domain of HSP90 chaperone/DNA topoisomerase II/histidine kinase"/>
    <property type="match status" value="1"/>
</dbReference>
<evidence type="ECO:0000256" key="1">
    <source>
        <dbReference type="ARBA" id="ARBA00000085"/>
    </source>
</evidence>
<evidence type="ECO:0000259" key="16">
    <source>
        <dbReference type="PROSITE" id="PS50109"/>
    </source>
</evidence>
<keyword evidence="4" id="KW-1003">Cell membrane</keyword>
<keyword evidence="9 17" id="KW-0418">Kinase</keyword>
<evidence type="ECO:0000256" key="5">
    <source>
        <dbReference type="ARBA" id="ARBA00022553"/>
    </source>
</evidence>
<evidence type="ECO:0000256" key="10">
    <source>
        <dbReference type="ARBA" id="ARBA00022840"/>
    </source>
</evidence>
<dbReference type="InterPro" id="IPR005467">
    <property type="entry name" value="His_kinase_dom"/>
</dbReference>
<proteinExistence type="predicted"/>
<dbReference type="SUPFAM" id="SSF55785">
    <property type="entry name" value="PYP-like sensor domain (PAS domain)"/>
    <property type="match status" value="1"/>
</dbReference>
<evidence type="ECO:0000313" key="18">
    <source>
        <dbReference type="Proteomes" id="UP000184452"/>
    </source>
</evidence>
<dbReference type="InterPro" id="IPR033463">
    <property type="entry name" value="sCache_3"/>
</dbReference>
<evidence type="ECO:0000256" key="14">
    <source>
        <dbReference type="SAM" id="MobiDB-lite"/>
    </source>
</evidence>
<keyword evidence="18" id="KW-1185">Reference proteome</keyword>
<gene>
    <name evidence="17" type="ORF">SAMN05421803_12477</name>
</gene>
<dbReference type="InterPro" id="IPR003594">
    <property type="entry name" value="HATPase_dom"/>
</dbReference>
<dbReference type="SMART" id="SM00387">
    <property type="entry name" value="HATPase_c"/>
    <property type="match status" value="1"/>
</dbReference>
<dbReference type="InterPro" id="IPR035965">
    <property type="entry name" value="PAS-like_dom_sf"/>
</dbReference>
<feature type="compositionally biased region" description="Basic residues" evidence="14">
    <location>
        <begin position="1"/>
        <end position="10"/>
    </location>
</feature>
<dbReference type="EC" id="2.7.13.3" evidence="3"/>
<keyword evidence="8" id="KW-0547">Nucleotide-binding</keyword>
<dbReference type="PRINTS" id="PR00344">
    <property type="entry name" value="BCTRLSENSOR"/>
</dbReference>
<keyword evidence="5" id="KW-0597">Phosphoprotein</keyword>
<dbReference type="GO" id="GO:0005524">
    <property type="term" value="F:ATP binding"/>
    <property type="evidence" value="ECO:0007669"/>
    <property type="project" value="UniProtKB-KW"/>
</dbReference>
<dbReference type="AlphaFoldDB" id="A0A1M6TS14"/>
<keyword evidence="6" id="KW-0808">Transferase</keyword>
<keyword evidence="11 15" id="KW-1133">Transmembrane helix</keyword>
<dbReference type="Gene3D" id="3.30.565.10">
    <property type="entry name" value="Histidine kinase-like ATPase, C-terminal domain"/>
    <property type="match status" value="1"/>
</dbReference>
<evidence type="ECO:0000256" key="4">
    <source>
        <dbReference type="ARBA" id="ARBA00022475"/>
    </source>
</evidence>
<keyword evidence="10" id="KW-0067">ATP-binding</keyword>
<reference evidence="17 18" key="1">
    <citation type="submission" date="2016-11" db="EMBL/GenBank/DDBJ databases">
        <authorList>
            <person name="Jaros S."/>
            <person name="Januszkiewicz K."/>
            <person name="Wedrychowicz H."/>
        </authorList>
    </citation>
    <scope>NUCLEOTIDE SEQUENCE [LARGE SCALE GENOMIC DNA]</scope>
    <source>
        <strain evidence="17 18">CGMCC 4.5723</strain>
    </source>
</reference>
<keyword evidence="13 15" id="KW-0472">Membrane</keyword>
<sequence>MTARQLRRPPRTPDPRTPDPRTAGPGGAAPRTAPRGRPRLSLTGSLFVGYVLLLVAALVAVGFLWVVHLDRHTDRQYTERVLSVARAVAVMPEVVEGVQSGDPAADLDPLADRIGAATGVEYLVIASPDGTRYTHPDKDLIGETVSTPPGPAARGQEWTGVETGTQGRTVRAKIPVFSGGGSVNGGDARGGVVAYVSLGILTSDAATEARAAVPPVLGTVAVVLGLGVVGAWVLSRQVRAKTHGLEPADITALLESREALLHAVREGVLAVDAQGRLVLANPPARAMLGLPDDAEGRTLDELGASERVRDIVSGADRGRDLLLLSGDRILVANRRTVRVRGEETGAVVTFRDRTELDRLTGELDGARTVTRGLRAQTHEFANRMHTLAGLLDLGDHEEARAYLADLSAAHTRTSAGIAEHVADSAAAALVIAKSAQAAEIGVDLRISPMTEVPALGKELRSDALLVLGNLVDNALDAVAGDGRGWVELMVRLHRAGGDGPPHDLLEIRVTDSGHGVADGIAEEIFSLGFTTKASRDAGGRGLGLALVKQVCEGRGGSVEMEAPDRDEGAVFTAYLPAGDGGSRGPAGPGAAPAAGEAR</sequence>
<dbReference type="InterPro" id="IPR000014">
    <property type="entry name" value="PAS"/>
</dbReference>
<evidence type="ECO:0000256" key="9">
    <source>
        <dbReference type="ARBA" id="ARBA00022777"/>
    </source>
</evidence>
<protein>
    <recommendedName>
        <fullName evidence="3">histidine kinase</fullName>
        <ecNumber evidence="3">2.7.13.3</ecNumber>
    </recommendedName>
</protein>
<feature type="compositionally biased region" description="Low complexity" evidence="14">
    <location>
        <begin position="20"/>
        <end position="35"/>
    </location>
</feature>
<dbReference type="OrthoDB" id="9792686at2"/>
<evidence type="ECO:0000256" key="13">
    <source>
        <dbReference type="ARBA" id="ARBA00023136"/>
    </source>
</evidence>